<reference evidence="3" key="1">
    <citation type="journal article" date="2020" name="Stud. Mycol.">
        <title>101 Dothideomycetes genomes: a test case for predicting lifestyles and emergence of pathogens.</title>
        <authorList>
            <person name="Haridas S."/>
            <person name="Albert R."/>
            <person name="Binder M."/>
            <person name="Bloem J."/>
            <person name="Labutti K."/>
            <person name="Salamov A."/>
            <person name="Andreopoulos B."/>
            <person name="Baker S."/>
            <person name="Barry K."/>
            <person name="Bills G."/>
            <person name="Bluhm B."/>
            <person name="Cannon C."/>
            <person name="Castanera R."/>
            <person name="Culley D."/>
            <person name="Daum C."/>
            <person name="Ezra D."/>
            <person name="Gonzalez J."/>
            <person name="Henrissat B."/>
            <person name="Kuo A."/>
            <person name="Liang C."/>
            <person name="Lipzen A."/>
            <person name="Lutzoni F."/>
            <person name="Magnuson J."/>
            <person name="Mondo S."/>
            <person name="Nolan M."/>
            <person name="Ohm R."/>
            <person name="Pangilinan J."/>
            <person name="Park H.-J."/>
            <person name="Ramirez L."/>
            <person name="Alfaro M."/>
            <person name="Sun H."/>
            <person name="Tritt A."/>
            <person name="Yoshinaga Y."/>
            <person name="Zwiers L.-H."/>
            <person name="Turgeon B."/>
            <person name="Goodwin S."/>
            <person name="Spatafora J."/>
            <person name="Crous P."/>
            <person name="Grigoriev I."/>
        </authorList>
    </citation>
    <scope>NUCLEOTIDE SEQUENCE</scope>
    <source>
        <strain evidence="3">CBS 123094</strain>
    </source>
</reference>
<dbReference type="InterPro" id="IPR053175">
    <property type="entry name" value="DHMBA_Reg_Transcription_Factor"/>
</dbReference>
<organism evidence="3 4">
    <name type="scientific">Amniculicola lignicola CBS 123094</name>
    <dbReference type="NCBI Taxonomy" id="1392246"/>
    <lineage>
        <taxon>Eukaryota</taxon>
        <taxon>Fungi</taxon>
        <taxon>Dikarya</taxon>
        <taxon>Ascomycota</taxon>
        <taxon>Pezizomycotina</taxon>
        <taxon>Dothideomycetes</taxon>
        <taxon>Pleosporomycetidae</taxon>
        <taxon>Pleosporales</taxon>
        <taxon>Amniculicolaceae</taxon>
        <taxon>Amniculicola</taxon>
    </lineage>
</organism>
<proteinExistence type="predicted"/>
<dbReference type="SMART" id="SM00066">
    <property type="entry name" value="GAL4"/>
    <property type="match status" value="1"/>
</dbReference>
<sequence>MGFSGKPSKGCAPCRAKRTKCDLALPFCTQCIRKGRECSGYRNEQDLLFRNETIHVVRRAKQKSEEARESSVPMENAAVRSLQLQRPSRGVTVDDEALAHFFAHYNEKFFSVDGHHHKGGLDYVLPVYQQDLVSGGPVPEIIKAIGLAALGNLKGMPELLTAARAKQVTVLRQLNEQLQNRDTALSDSSTMTCVLLGTFEIVSCDSIQSSQAITSHLNGAALLADLRGANQFQSDIGCGIYARIRGFILAHCLQRSDPLPPFVLNYLENDEMAQRDFDPVFYKLLARLCQLRSDHKTKGYIDDTMAQDAQVLMIELEAWQPSVPDWTLDEKPMPQSSTSTNSNEFSHFIWLTTIWLFQRTARILASNIVIEWSRSQSPLSSFSILNNAERDQKILGEELMEAISYYLDRFRGVQTGTRTVGGSSLLWPLYVLSTAATTGPETMAWIAQASERVAGEFGVRQGKLMADIVKMYAGSEYQ</sequence>
<keyword evidence="4" id="KW-1185">Reference proteome</keyword>
<dbReference type="SUPFAM" id="SSF57701">
    <property type="entry name" value="Zn2/Cys6 DNA-binding domain"/>
    <property type="match status" value="1"/>
</dbReference>
<name>A0A6A5W843_9PLEO</name>
<feature type="domain" description="Zn(2)-C6 fungal-type" evidence="2">
    <location>
        <begin position="10"/>
        <end position="39"/>
    </location>
</feature>
<evidence type="ECO:0000313" key="4">
    <source>
        <dbReference type="Proteomes" id="UP000799779"/>
    </source>
</evidence>
<dbReference type="Gene3D" id="4.10.240.10">
    <property type="entry name" value="Zn(2)-C6 fungal-type DNA-binding domain"/>
    <property type="match status" value="1"/>
</dbReference>
<keyword evidence="1" id="KW-0539">Nucleus</keyword>
<dbReference type="InterPro" id="IPR036864">
    <property type="entry name" value="Zn2-C6_fun-type_DNA-bd_sf"/>
</dbReference>
<dbReference type="GO" id="GO:0008270">
    <property type="term" value="F:zinc ion binding"/>
    <property type="evidence" value="ECO:0007669"/>
    <property type="project" value="InterPro"/>
</dbReference>
<evidence type="ECO:0000259" key="2">
    <source>
        <dbReference type="PROSITE" id="PS50048"/>
    </source>
</evidence>
<evidence type="ECO:0000313" key="3">
    <source>
        <dbReference type="EMBL" id="KAF1997034.1"/>
    </source>
</evidence>
<dbReference type="PANTHER" id="PTHR38791">
    <property type="entry name" value="ZN(II)2CYS6 TRANSCRIPTION FACTOR (EUROFUNG)-RELATED-RELATED"/>
    <property type="match status" value="1"/>
</dbReference>
<dbReference type="CDD" id="cd00067">
    <property type="entry name" value="GAL4"/>
    <property type="match status" value="1"/>
</dbReference>
<dbReference type="Pfam" id="PF00172">
    <property type="entry name" value="Zn_clus"/>
    <property type="match status" value="1"/>
</dbReference>
<dbReference type="EMBL" id="ML977618">
    <property type="protein sequence ID" value="KAF1997034.1"/>
    <property type="molecule type" value="Genomic_DNA"/>
</dbReference>
<dbReference type="PROSITE" id="PS50048">
    <property type="entry name" value="ZN2_CY6_FUNGAL_2"/>
    <property type="match status" value="1"/>
</dbReference>
<gene>
    <name evidence="3" type="ORF">P154DRAFT_622822</name>
</gene>
<dbReference type="Proteomes" id="UP000799779">
    <property type="component" value="Unassembled WGS sequence"/>
</dbReference>
<evidence type="ECO:0000256" key="1">
    <source>
        <dbReference type="ARBA" id="ARBA00023242"/>
    </source>
</evidence>
<dbReference type="InterPro" id="IPR001138">
    <property type="entry name" value="Zn2Cys6_DnaBD"/>
</dbReference>
<protein>
    <recommendedName>
        <fullName evidence="2">Zn(2)-C6 fungal-type domain-containing protein</fullName>
    </recommendedName>
</protein>
<dbReference type="AlphaFoldDB" id="A0A6A5W843"/>
<dbReference type="PROSITE" id="PS00463">
    <property type="entry name" value="ZN2_CY6_FUNGAL_1"/>
    <property type="match status" value="1"/>
</dbReference>
<accession>A0A6A5W843</accession>
<dbReference type="GO" id="GO:0000981">
    <property type="term" value="F:DNA-binding transcription factor activity, RNA polymerase II-specific"/>
    <property type="evidence" value="ECO:0007669"/>
    <property type="project" value="InterPro"/>
</dbReference>
<dbReference type="OrthoDB" id="2991872at2759"/>